<dbReference type="EMBL" id="GBXM01102312">
    <property type="protein sequence ID" value="JAH06265.1"/>
    <property type="molecule type" value="Transcribed_RNA"/>
</dbReference>
<name>A0A0E9PQD1_ANGAN</name>
<organism evidence="1">
    <name type="scientific">Anguilla anguilla</name>
    <name type="common">European freshwater eel</name>
    <name type="synonym">Muraena anguilla</name>
    <dbReference type="NCBI Taxonomy" id="7936"/>
    <lineage>
        <taxon>Eukaryota</taxon>
        <taxon>Metazoa</taxon>
        <taxon>Chordata</taxon>
        <taxon>Craniata</taxon>
        <taxon>Vertebrata</taxon>
        <taxon>Euteleostomi</taxon>
        <taxon>Actinopterygii</taxon>
        <taxon>Neopterygii</taxon>
        <taxon>Teleostei</taxon>
        <taxon>Anguilliformes</taxon>
        <taxon>Anguillidae</taxon>
        <taxon>Anguilla</taxon>
    </lineage>
</organism>
<evidence type="ECO:0000313" key="1">
    <source>
        <dbReference type="EMBL" id="JAH06265.1"/>
    </source>
</evidence>
<proteinExistence type="predicted"/>
<accession>A0A0E9PQD1</accession>
<dbReference type="EMBL" id="GBXM01085778">
    <property type="protein sequence ID" value="JAH22799.1"/>
    <property type="molecule type" value="Transcribed_RNA"/>
</dbReference>
<reference evidence="1" key="2">
    <citation type="journal article" date="2015" name="Fish Shellfish Immunol.">
        <title>Early steps in the European eel (Anguilla anguilla)-Vibrio vulnificus interaction in the gills: Role of the RtxA13 toxin.</title>
        <authorList>
            <person name="Callol A."/>
            <person name="Pajuelo D."/>
            <person name="Ebbesson L."/>
            <person name="Teles M."/>
            <person name="MacKenzie S."/>
            <person name="Amaro C."/>
        </authorList>
    </citation>
    <scope>NUCLEOTIDE SEQUENCE</scope>
</reference>
<reference evidence="1" key="1">
    <citation type="submission" date="2014-11" db="EMBL/GenBank/DDBJ databases">
        <authorList>
            <person name="Amaro Gonzalez C."/>
        </authorList>
    </citation>
    <scope>NUCLEOTIDE SEQUENCE</scope>
</reference>
<protein>
    <submittedName>
        <fullName evidence="1">Uncharacterized protein</fullName>
    </submittedName>
</protein>
<dbReference type="EMBL" id="GBXM01092605">
    <property type="protein sequence ID" value="JAH15972.1"/>
    <property type="molecule type" value="Transcribed_RNA"/>
</dbReference>
<dbReference type="AlphaFoldDB" id="A0A0E9PQD1"/>
<sequence length="80" mass="9255">MTFMTLRLTPLISRIRTAKARRFSAGGSAGGGLWAFLLKRVSSRCFRLLFLRNSSKRLNFKGRPFCTFLFQVKLAWPVWL</sequence>